<dbReference type="GO" id="GO:0004867">
    <property type="term" value="F:serine-type endopeptidase inhibitor activity"/>
    <property type="evidence" value="ECO:0007669"/>
    <property type="project" value="UniProtKB-KW"/>
</dbReference>
<evidence type="ECO:0000256" key="5">
    <source>
        <dbReference type="ARBA" id="ARBA00022690"/>
    </source>
</evidence>
<dbReference type="InterPro" id="IPR036819">
    <property type="entry name" value="Subtilisin_inhibitor-like_sf"/>
</dbReference>
<dbReference type="Pfam" id="PF00720">
    <property type="entry name" value="SSI"/>
    <property type="match status" value="1"/>
</dbReference>
<dbReference type="EMBL" id="JACHMI010000001">
    <property type="protein sequence ID" value="MBB6547918.1"/>
    <property type="molecule type" value="Genomic_DNA"/>
</dbReference>
<evidence type="ECO:0000256" key="4">
    <source>
        <dbReference type="ARBA" id="ARBA00022525"/>
    </source>
</evidence>
<dbReference type="Proteomes" id="UP000565579">
    <property type="component" value="Unassembled WGS sequence"/>
</dbReference>
<evidence type="ECO:0000256" key="3">
    <source>
        <dbReference type="ARBA" id="ARBA00011738"/>
    </source>
</evidence>
<dbReference type="GO" id="GO:0005576">
    <property type="term" value="C:extracellular region"/>
    <property type="evidence" value="ECO:0007669"/>
    <property type="project" value="UniProtKB-SubCell"/>
</dbReference>
<keyword evidence="9" id="KW-0732">Signal</keyword>
<evidence type="ECO:0000313" key="11">
    <source>
        <dbReference type="EMBL" id="MBB6547918.1"/>
    </source>
</evidence>
<keyword evidence="12" id="KW-1185">Reference proteome</keyword>
<dbReference type="RefSeq" id="WP_185102502.1">
    <property type="nucleotide sequence ID" value="NZ_JACHMI010000001.1"/>
</dbReference>
<dbReference type="PRINTS" id="PR00294">
    <property type="entry name" value="SSBTLNINHBTR"/>
</dbReference>
<evidence type="ECO:0000256" key="9">
    <source>
        <dbReference type="SAM" id="SignalP"/>
    </source>
</evidence>
<accession>A0A7X0TXZ5</accession>
<dbReference type="InterPro" id="IPR023549">
    <property type="entry name" value="Subtilisin_inhibitor"/>
</dbReference>
<name>A0A7X0TXZ5_9ACTN</name>
<evidence type="ECO:0000256" key="2">
    <source>
        <dbReference type="ARBA" id="ARBA00010472"/>
    </source>
</evidence>
<keyword evidence="7" id="KW-1015">Disulfide bond</keyword>
<evidence type="ECO:0000256" key="1">
    <source>
        <dbReference type="ARBA" id="ARBA00004613"/>
    </source>
</evidence>
<evidence type="ECO:0000259" key="10">
    <source>
        <dbReference type="Pfam" id="PF00720"/>
    </source>
</evidence>
<comment type="similarity">
    <text evidence="2 8">Belongs to the protease inhibitor I16 (SSI) family.</text>
</comment>
<comment type="subcellular location">
    <subcellularLocation>
        <location evidence="1">Secreted</location>
    </subcellularLocation>
</comment>
<feature type="domain" description="Subtilisin inhibitor" evidence="10">
    <location>
        <begin position="51"/>
        <end position="119"/>
    </location>
</feature>
<keyword evidence="4" id="KW-0964">Secreted</keyword>
<evidence type="ECO:0000256" key="6">
    <source>
        <dbReference type="ARBA" id="ARBA00022900"/>
    </source>
</evidence>
<dbReference type="Gene3D" id="3.30.350.10">
    <property type="entry name" value="Subtilisin inhibitor-like"/>
    <property type="match status" value="1"/>
</dbReference>
<dbReference type="AlphaFoldDB" id="A0A7X0TXZ5"/>
<evidence type="ECO:0000256" key="7">
    <source>
        <dbReference type="ARBA" id="ARBA00023157"/>
    </source>
</evidence>
<comment type="subunit">
    <text evidence="3">Homodimer.</text>
</comment>
<dbReference type="InterPro" id="IPR020054">
    <property type="entry name" value="Prot_inh_SSI_I16_CS"/>
</dbReference>
<dbReference type="SUPFAM" id="SSF55399">
    <property type="entry name" value="Subtilisin inhibitor"/>
    <property type="match status" value="1"/>
</dbReference>
<keyword evidence="6 8" id="KW-0722">Serine protease inhibitor</keyword>
<feature type="chain" id="PRO_5031017037" description="Subtilisin inhibitor domain-containing protein" evidence="9">
    <location>
        <begin position="34"/>
        <end position="132"/>
    </location>
</feature>
<keyword evidence="5 8" id="KW-0646">Protease inhibitor</keyword>
<proteinExistence type="inferred from homology"/>
<dbReference type="InterPro" id="IPR000691">
    <property type="entry name" value="Prot_inh_I16_SSI"/>
</dbReference>
<sequence>MSFVLTAARRLAALGLCAAATLAGPFATLPAHAAAGADLYITVTPRDGGAYSMHLTCDPDGGLHPYPGAACDALRSVDGYLRDLEVDPGPCPMIWDPVEVEAQGHWYGRPESYYEEFPNRCVLERELGPVAG</sequence>
<evidence type="ECO:0000313" key="12">
    <source>
        <dbReference type="Proteomes" id="UP000565579"/>
    </source>
</evidence>
<protein>
    <recommendedName>
        <fullName evidence="10">Subtilisin inhibitor domain-containing protein</fullName>
    </recommendedName>
</protein>
<organism evidence="11 12">
    <name type="scientific">Nonomuraea rubra</name>
    <dbReference type="NCBI Taxonomy" id="46180"/>
    <lineage>
        <taxon>Bacteria</taxon>
        <taxon>Bacillati</taxon>
        <taxon>Actinomycetota</taxon>
        <taxon>Actinomycetes</taxon>
        <taxon>Streptosporangiales</taxon>
        <taxon>Streptosporangiaceae</taxon>
        <taxon>Nonomuraea</taxon>
    </lineage>
</organism>
<comment type="caution">
    <text evidence="11">The sequence shown here is derived from an EMBL/GenBank/DDBJ whole genome shotgun (WGS) entry which is preliminary data.</text>
</comment>
<feature type="signal peptide" evidence="9">
    <location>
        <begin position="1"/>
        <end position="33"/>
    </location>
</feature>
<evidence type="ECO:0000256" key="8">
    <source>
        <dbReference type="RuleBase" id="RU003471"/>
    </source>
</evidence>
<dbReference type="PROSITE" id="PS00999">
    <property type="entry name" value="SSI"/>
    <property type="match status" value="1"/>
</dbReference>
<reference evidence="11 12" key="1">
    <citation type="submission" date="2020-08" db="EMBL/GenBank/DDBJ databases">
        <title>Sequencing the genomes of 1000 actinobacteria strains.</title>
        <authorList>
            <person name="Klenk H.-P."/>
        </authorList>
    </citation>
    <scope>NUCLEOTIDE SEQUENCE [LARGE SCALE GENOMIC DNA]</scope>
    <source>
        <strain evidence="11 12">DSM 43768</strain>
    </source>
</reference>
<gene>
    <name evidence="11" type="ORF">HD593_002713</name>
</gene>